<comment type="caution">
    <text evidence="1">The sequence shown here is derived from an EMBL/GenBank/DDBJ whole genome shotgun (WGS) entry which is preliminary data.</text>
</comment>
<protein>
    <submittedName>
        <fullName evidence="1">Uncharacterized protein</fullName>
    </submittedName>
</protein>
<dbReference type="EMBL" id="VXIV02001604">
    <property type="protein sequence ID" value="KAF6031439.1"/>
    <property type="molecule type" value="Genomic_DNA"/>
</dbReference>
<keyword evidence="2" id="KW-1185">Reference proteome</keyword>
<dbReference type="Proteomes" id="UP000593567">
    <property type="component" value="Unassembled WGS sequence"/>
</dbReference>
<proteinExistence type="predicted"/>
<reference evidence="1" key="1">
    <citation type="submission" date="2020-06" db="EMBL/GenBank/DDBJ databases">
        <title>Draft genome of Bugula neritina, a colonial animal packing powerful symbionts and potential medicines.</title>
        <authorList>
            <person name="Rayko M."/>
        </authorList>
    </citation>
    <scope>NUCLEOTIDE SEQUENCE [LARGE SCALE GENOMIC DNA]</scope>
    <source>
        <strain evidence="1">Kwan_BN1</strain>
    </source>
</reference>
<dbReference type="AlphaFoldDB" id="A0A7J7JYF1"/>
<sequence>MRIDFHLGRSRIMKLKAKRTTSSNDFNFQPFKRVFTSSKDYGKRLTLSLSQTEEGCCQSADDLGHESIDFTRFMSVERIEPYGIDIKASLGDSSLIVNGSVSPYKLVKWY</sequence>
<dbReference type="OrthoDB" id="2684236at2759"/>
<organism evidence="1 2">
    <name type="scientific">Bugula neritina</name>
    <name type="common">Brown bryozoan</name>
    <name type="synonym">Sertularia neritina</name>
    <dbReference type="NCBI Taxonomy" id="10212"/>
    <lineage>
        <taxon>Eukaryota</taxon>
        <taxon>Metazoa</taxon>
        <taxon>Spiralia</taxon>
        <taxon>Lophotrochozoa</taxon>
        <taxon>Bryozoa</taxon>
        <taxon>Gymnolaemata</taxon>
        <taxon>Cheilostomatida</taxon>
        <taxon>Flustrina</taxon>
        <taxon>Buguloidea</taxon>
        <taxon>Bugulidae</taxon>
        <taxon>Bugula</taxon>
    </lineage>
</organism>
<gene>
    <name evidence="1" type="ORF">EB796_010248</name>
</gene>
<name>A0A7J7JYF1_BUGNE</name>
<evidence type="ECO:0000313" key="2">
    <source>
        <dbReference type="Proteomes" id="UP000593567"/>
    </source>
</evidence>
<accession>A0A7J7JYF1</accession>
<evidence type="ECO:0000313" key="1">
    <source>
        <dbReference type="EMBL" id="KAF6031439.1"/>
    </source>
</evidence>